<name>A0ACC2P3A5_9HYME</name>
<comment type="caution">
    <text evidence="1">The sequence shown here is derived from an EMBL/GenBank/DDBJ whole genome shotgun (WGS) entry which is preliminary data.</text>
</comment>
<protein>
    <submittedName>
        <fullName evidence="1">Uncharacterized protein</fullName>
    </submittedName>
</protein>
<sequence>MKNILLYHSLLCLHGLMEGIIAIGCFSCMAWSAFPYEKFNGVFAKLYHGTQHIAEQNCDTALRIRHLRNQAHVFGSDDCDPAATRLFLELTTECRSHRIIEHDNGLKVCGAVKEVRNLPIAVQRLIQDVVGFDVDGTPVCYNRFIYKRKVFTTSLYTRAEKRINHFVLMENGVYIIITHLLFVQEPTFGRKEYVLLGKRLQDLDERLCESGDFDSRKFFTIVRETADVDCFLHRSVKRKMVSIEIGVSKICLVKIVNSFETD</sequence>
<gene>
    <name evidence="1" type="ORF">QAD02_013078</name>
</gene>
<dbReference type="EMBL" id="CM056742">
    <property type="protein sequence ID" value="KAJ8677291.1"/>
    <property type="molecule type" value="Genomic_DNA"/>
</dbReference>
<proteinExistence type="predicted"/>
<keyword evidence="2" id="KW-1185">Reference proteome</keyword>
<evidence type="ECO:0000313" key="2">
    <source>
        <dbReference type="Proteomes" id="UP001239111"/>
    </source>
</evidence>
<organism evidence="1 2">
    <name type="scientific">Eretmocerus hayati</name>
    <dbReference type="NCBI Taxonomy" id="131215"/>
    <lineage>
        <taxon>Eukaryota</taxon>
        <taxon>Metazoa</taxon>
        <taxon>Ecdysozoa</taxon>
        <taxon>Arthropoda</taxon>
        <taxon>Hexapoda</taxon>
        <taxon>Insecta</taxon>
        <taxon>Pterygota</taxon>
        <taxon>Neoptera</taxon>
        <taxon>Endopterygota</taxon>
        <taxon>Hymenoptera</taxon>
        <taxon>Apocrita</taxon>
        <taxon>Proctotrupomorpha</taxon>
        <taxon>Chalcidoidea</taxon>
        <taxon>Aphelinidae</taxon>
        <taxon>Aphelininae</taxon>
        <taxon>Eretmocerus</taxon>
    </lineage>
</organism>
<accession>A0ACC2P3A5</accession>
<dbReference type="Proteomes" id="UP001239111">
    <property type="component" value="Chromosome 2"/>
</dbReference>
<evidence type="ECO:0000313" key="1">
    <source>
        <dbReference type="EMBL" id="KAJ8677291.1"/>
    </source>
</evidence>
<reference evidence="1" key="1">
    <citation type="submission" date="2023-04" db="EMBL/GenBank/DDBJ databases">
        <title>A chromosome-level genome assembly of the parasitoid wasp Eretmocerus hayati.</title>
        <authorList>
            <person name="Zhong Y."/>
            <person name="Liu S."/>
            <person name="Liu Y."/>
        </authorList>
    </citation>
    <scope>NUCLEOTIDE SEQUENCE</scope>
    <source>
        <strain evidence="1">ZJU_SS_LIU_2023</strain>
    </source>
</reference>